<protein>
    <submittedName>
        <fullName evidence="2">SDR family NAD(P)-dependent oxidoreductase</fullName>
    </submittedName>
</protein>
<proteinExistence type="predicted"/>
<dbReference type="InterPro" id="IPR002347">
    <property type="entry name" value="SDR_fam"/>
</dbReference>
<dbReference type="RefSeq" id="WP_163896088.1">
    <property type="nucleotide sequence ID" value="NZ_JAAFYS010000004.1"/>
</dbReference>
<dbReference type="PANTHER" id="PTHR43157">
    <property type="entry name" value="PHOSPHATIDYLINOSITOL-GLYCAN BIOSYNTHESIS CLASS F PROTEIN-RELATED"/>
    <property type="match status" value="1"/>
</dbReference>
<organism evidence="2 3">
    <name type="scientific">Pseudoroseicyclus tamaricis</name>
    <dbReference type="NCBI Taxonomy" id="2705421"/>
    <lineage>
        <taxon>Bacteria</taxon>
        <taxon>Pseudomonadati</taxon>
        <taxon>Pseudomonadota</taxon>
        <taxon>Alphaproteobacteria</taxon>
        <taxon>Rhodobacterales</taxon>
        <taxon>Paracoccaceae</taxon>
        <taxon>Pseudoroseicyclus</taxon>
    </lineage>
</organism>
<gene>
    <name evidence="2" type="ORF">GZA08_17740</name>
</gene>
<comment type="caution">
    <text evidence="2">The sequence shown here is derived from an EMBL/GenBank/DDBJ whole genome shotgun (WGS) entry which is preliminary data.</text>
</comment>
<reference evidence="2 3" key="1">
    <citation type="submission" date="2020-02" db="EMBL/GenBank/DDBJ databases">
        <title>Pseudoroseicyclus tamarix, sp. nov., isolated from offshore sediment of a Tamarix chinensis forest.</title>
        <authorList>
            <person name="Gai Y."/>
        </authorList>
    </citation>
    <scope>NUCLEOTIDE SEQUENCE [LARGE SCALE GENOMIC DNA]</scope>
    <source>
        <strain evidence="2 3">CLL3-39</strain>
    </source>
</reference>
<keyword evidence="3" id="KW-1185">Reference proteome</keyword>
<dbReference type="EMBL" id="JAAGAB010000004">
    <property type="protein sequence ID" value="NDV02809.1"/>
    <property type="molecule type" value="Genomic_DNA"/>
</dbReference>
<dbReference type="Proteomes" id="UP000474757">
    <property type="component" value="Unassembled WGS sequence"/>
</dbReference>
<evidence type="ECO:0000313" key="2">
    <source>
        <dbReference type="EMBL" id="NDV02809.1"/>
    </source>
</evidence>
<dbReference type="AlphaFoldDB" id="A0A6B2K1F3"/>
<dbReference type="PRINTS" id="PR00081">
    <property type="entry name" value="GDHRDH"/>
</dbReference>
<name>A0A6B2K1F3_9RHOB</name>
<dbReference type="Gene3D" id="3.40.50.720">
    <property type="entry name" value="NAD(P)-binding Rossmann-like Domain"/>
    <property type="match status" value="1"/>
</dbReference>
<dbReference type="InterPro" id="IPR036291">
    <property type="entry name" value="NAD(P)-bd_dom_sf"/>
</dbReference>
<evidence type="ECO:0000313" key="3">
    <source>
        <dbReference type="Proteomes" id="UP000474757"/>
    </source>
</evidence>
<evidence type="ECO:0000256" key="1">
    <source>
        <dbReference type="ARBA" id="ARBA00023002"/>
    </source>
</evidence>
<sequence>MSRRIIITGASDGIGAAAARQLVRDGHNVILVGRSPEKTKAVAEETGAPHHLADFARLDEVRRLADELKQYGPIDVLANNAGGVFQERRETVDGFEMTFQVNHLAPFLLTHLLLDRLMESNASVIQTSSVGNRAGKVDLGNLGFAKGYAPMRAYGTAKLENILFTQELHRRFHERGLSSAAFHPGVVASSFAGSSTDLMGKVYASRLARSFMRTNEQGADQLVWLASTPAGEGWESGQYYEKRKPARRINRQTRDAALARALWARSEQVLGLTPAA</sequence>
<dbReference type="GO" id="GO:0016491">
    <property type="term" value="F:oxidoreductase activity"/>
    <property type="evidence" value="ECO:0007669"/>
    <property type="project" value="UniProtKB-KW"/>
</dbReference>
<keyword evidence="1" id="KW-0560">Oxidoreductase</keyword>
<accession>A0A6B2K1F3</accession>
<dbReference type="PANTHER" id="PTHR43157:SF31">
    <property type="entry name" value="PHOSPHATIDYLINOSITOL-GLYCAN BIOSYNTHESIS CLASS F PROTEIN"/>
    <property type="match status" value="1"/>
</dbReference>
<dbReference type="Pfam" id="PF00106">
    <property type="entry name" value="adh_short"/>
    <property type="match status" value="1"/>
</dbReference>
<dbReference type="SUPFAM" id="SSF51735">
    <property type="entry name" value="NAD(P)-binding Rossmann-fold domains"/>
    <property type="match status" value="1"/>
</dbReference>